<evidence type="ECO:0000256" key="2">
    <source>
        <dbReference type="ARBA" id="ARBA00008348"/>
    </source>
</evidence>
<name>A0A7L9RT85_9PROT</name>
<gene>
    <name evidence="8" type="primary">rluB</name>
    <name evidence="8" type="ORF">CPBP_00540</name>
</gene>
<dbReference type="EMBL" id="CP054719">
    <property type="protein sequence ID" value="QOL19772.1"/>
    <property type="molecule type" value="Genomic_DNA"/>
</dbReference>
<dbReference type="InterPro" id="IPR036986">
    <property type="entry name" value="S4_RNA-bd_sf"/>
</dbReference>
<evidence type="ECO:0000259" key="7">
    <source>
        <dbReference type="SMART" id="SM00363"/>
    </source>
</evidence>
<dbReference type="GO" id="GO:0120159">
    <property type="term" value="F:rRNA pseudouridine synthase activity"/>
    <property type="evidence" value="ECO:0007669"/>
    <property type="project" value="UniProtKB-ARBA"/>
</dbReference>
<evidence type="ECO:0000256" key="4">
    <source>
        <dbReference type="ARBA" id="ARBA00023235"/>
    </source>
</evidence>
<dbReference type="InterPro" id="IPR020103">
    <property type="entry name" value="PsdUridine_synth_cat_dom_sf"/>
</dbReference>
<dbReference type="RefSeq" id="WP_350332514.1">
    <property type="nucleotide sequence ID" value="NZ_CP054719.1"/>
</dbReference>
<keyword evidence="9" id="KW-1185">Reference proteome</keyword>
<dbReference type="Proteomes" id="UP000594001">
    <property type="component" value="Chromosome"/>
</dbReference>
<organism evidence="8 9">
    <name type="scientific">Candidatus Bodocaedibacter vickermanii</name>
    <dbReference type="NCBI Taxonomy" id="2741701"/>
    <lineage>
        <taxon>Bacteria</taxon>
        <taxon>Pseudomonadati</taxon>
        <taxon>Pseudomonadota</taxon>
        <taxon>Alphaproteobacteria</taxon>
        <taxon>Holosporales</taxon>
        <taxon>Candidatus Paracaedibacteraceae</taxon>
        <taxon>Candidatus Bodocaedibacter</taxon>
    </lineage>
</organism>
<dbReference type="NCBIfam" id="TIGR00093">
    <property type="entry name" value="pseudouridine synthase"/>
    <property type="match status" value="1"/>
</dbReference>
<dbReference type="Gene3D" id="3.10.290.10">
    <property type="entry name" value="RNA-binding S4 domain"/>
    <property type="match status" value="1"/>
</dbReference>
<dbReference type="EC" id="5.4.99.-" evidence="6"/>
<dbReference type="Pfam" id="PF01479">
    <property type="entry name" value="S4"/>
    <property type="match status" value="1"/>
</dbReference>
<dbReference type="PROSITE" id="PS01149">
    <property type="entry name" value="PSI_RSU"/>
    <property type="match status" value="1"/>
</dbReference>
<dbReference type="KEGG" id="pbal:CPBP_00540"/>
<dbReference type="PANTHER" id="PTHR47683:SF3">
    <property type="entry name" value="RIBOSOMAL LARGE SUBUNIT PSEUDOURIDINE SYNTHASE B"/>
    <property type="match status" value="1"/>
</dbReference>
<dbReference type="PROSITE" id="PS50889">
    <property type="entry name" value="S4"/>
    <property type="match status" value="1"/>
</dbReference>
<dbReference type="Pfam" id="PF00849">
    <property type="entry name" value="PseudoU_synth_2"/>
    <property type="match status" value="1"/>
</dbReference>
<dbReference type="InterPro" id="IPR006145">
    <property type="entry name" value="PsdUridine_synth_RsuA/RluA"/>
</dbReference>
<dbReference type="SUPFAM" id="SSF55120">
    <property type="entry name" value="Pseudouridine synthase"/>
    <property type="match status" value="1"/>
</dbReference>
<evidence type="ECO:0000256" key="1">
    <source>
        <dbReference type="ARBA" id="ARBA00000073"/>
    </source>
</evidence>
<reference evidence="8 9" key="1">
    <citation type="submission" date="2020-06" db="EMBL/GenBank/DDBJ databases">
        <title>The endosymbiont of the kinetoplastid Bodo saltans is a Paracaedibacter-like alpha-proteobacterium possessing a putative toxin-antitoxin system.</title>
        <authorList>
            <person name="Midha S."/>
            <person name="Rigden D.J."/>
            <person name="Siozios S."/>
            <person name="Hurst G.D.D."/>
            <person name="Jackson A.P."/>
        </authorList>
    </citation>
    <scope>NUCLEOTIDE SEQUENCE [LARGE SCALE GENOMIC DNA]</scope>
    <source>
        <strain evidence="8">Lake Konstanz</strain>
    </source>
</reference>
<dbReference type="InterPro" id="IPR042092">
    <property type="entry name" value="PsdUridine_s_RsuA/RluB/E/F_cat"/>
</dbReference>
<dbReference type="InterPro" id="IPR000748">
    <property type="entry name" value="PsdUridine_synth_RsuA/RluB/E/F"/>
</dbReference>
<accession>A0A7L9RT85</accession>
<comment type="catalytic activity">
    <reaction evidence="1">
        <text>a uridine in RNA = a pseudouridine in RNA</text>
        <dbReference type="Rhea" id="RHEA:48348"/>
        <dbReference type="Rhea" id="RHEA-COMP:12068"/>
        <dbReference type="Rhea" id="RHEA-COMP:12069"/>
        <dbReference type="ChEBI" id="CHEBI:65314"/>
        <dbReference type="ChEBI" id="CHEBI:65315"/>
    </reaction>
</comment>
<dbReference type="InterPro" id="IPR002942">
    <property type="entry name" value="S4_RNA-bd"/>
</dbReference>
<evidence type="ECO:0000256" key="5">
    <source>
        <dbReference type="PROSITE-ProRule" id="PRU00182"/>
    </source>
</evidence>
<evidence type="ECO:0000313" key="8">
    <source>
        <dbReference type="EMBL" id="QOL19772.1"/>
    </source>
</evidence>
<evidence type="ECO:0000313" key="9">
    <source>
        <dbReference type="Proteomes" id="UP000594001"/>
    </source>
</evidence>
<dbReference type="InterPro" id="IPR050343">
    <property type="entry name" value="RsuA_PseudoU_synthase"/>
</dbReference>
<dbReference type="GO" id="GO:0000455">
    <property type="term" value="P:enzyme-directed rRNA pseudouridine synthesis"/>
    <property type="evidence" value="ECO:0007669"/>
    <property type="project" value="UniProtKB-ARBA"/>
</dbReference>
<dbReference type="InterPro" id="IPR018496">
    <property type="entry name" value="PsdUridine_synth_RsuA/RluB_CS"/>
</dbReference>
<evidence type="ECO:0000256" key="3">
    <source>
        <dbReference type="ARBA" id="ARBA00022884"/>
    </source>
</evidence>
<proteinExistence type="inferred from homology"/>
<dbReference type="AlphaFoldDB" id="A0A7L9RT85"/>
<dbReference type="SUPFAM" id="SSF55174">
    <property type="entry name" value="Alpha-L RNA-binding motif"/>
    <property type="match status" value="1"/>
</dbReference>
<feature type="domain" description="RNA-binding S4" evidence="7">
    <location>
        <begin position="4"/>
        <end position="71"/>
    </location>
</feature>
<dbReference type="Gene3D" id="3.30.70.580">
    <property type="entry name" value="Pseudouridine synthase I, catalytic domain, N-terminal subdomain"/>
    <property type="match status" value="1"/>
</dbReference>
<keyword evidence="4 6" id="KW-0413">Isomerase</keyword>
<dbReference type="InterPro" id="IPR020094">
    <property type="entry name" value="TruA/RsuA/RluB/E/F_N"/>
</dbReference>
<dbReference type="Gene3D" id="3.30.70.1560">
    <property type="entry name" value="Alpha-L RNA-binding motif"/>
    <property type="match status" value="1"/>
</dbReference>
<sequence>MTRQRIAKYLAAAGICSRRQGEDFIAAGRIKLNDQIVTTPATFVEDTDVVSFDNRTVKLTGVRRVWAFYKPAECITSRIDPEGRKTIYDILPPSFENIRYVGRLDYLSEGLLLLTNDGALVRHLELPIHRIPRVYYVRVYGNVHPNIVNVLAAGMTIDGIQYQGIHAEVEASEGRNTWLKLTLLEGKNREIRNIMTYLGYKVNRLVRIGYGPFSLDDLTQGDVKELSVDALDQYLQKLQG</sequence>
<protein>
    <recommendedName>
        <fullName evidence="6">Pseudouridine synthase</fullName>
        <ecNumber evidence="6">5.4.99.-</ecNumber>
    </recommendedName>
</protein>
<dbReference type="GO" id="GO:0003723">
    <property type="term" value="F:RNA binding"/>
    <property type="evidence" value="ECO:0007669"/>
    <property type="project" value="UniProtKB-KW"/>
</dbReference>
<keyword evidence="3 5" id="KW-0694">RNA-binding</keyword>
<evidence type="ECO:0000256" key="6">
    <source>
        <dbReference type="RuleBase" id="RU003887"/>
    </source>
</evidence>
<comment type="similarity">
    <text evidence="2 6">Belongs to the pseudouridine synthase RsuA family.</text>
</comment>
<dbReference type="PANTHER" id="PTHR47683">
    <property type="entry name" value="PSEUDOURIDINE SYNTHASE FAMILY PROTEIN-RELATED"/>
    <property type="match status" value="1"/>
</dbReference>
<dbReference type="SMART" id="SM00363">
    <property type="entry name" value="S4"/>
    <property type="match status" value="1"/>
</dbReference>
<dbReference type="CDD" id="cd00165">
    <property type="entry name" value="S4"/>
    <property type="match status" value="1"/>
</dbReference>